<sequence length="84" mass="9739">MKNIEKRNIKVGGTVPKYKESTLLELLNAARTDERQCCAARFSARLVKLSTRILKHKLDYANASLLLTDEAREIERQSEEWNYV</sequence>
<accession>A0ABX0GFT5</accession>
<proteinExistence type="predicted"/>
<protein>
    <recommendedName>
        <fullName evidence="3">DUF2732 family protein</fullName>
    </recommendedName>
</protein>
<keyword evidence="2" id="KW-1185">Reference proteome</keyword>
<evidence type="ECO:0008006" key="3">
    <source>
        <dbReference type="Google" id="ProtNLM"/>
    </source>
</evidence>
<evidence type="ECO:0000313" key="1">
    <source>
        <dbReference type="EMBL" id="NHB87171.1"/>
    </source>
</evidence>
<dbReference type="InterPro" id="IPR020126">
    <property type="entry name" value="DUF2732"/>
</dbReference>
<dbReference type="Proteomes" id="UP000697802">
    <property type="component" value="Unassembled WGS sequence"/>
</dbReference>
<dbReference type="EMBL" id="PUJU01000008">
    <property type="protein sequence ID" value="NHB87171.1"/>
    <property type="molecule type" value="Genomic_DNA"/>
</dbReference>
<evidence type="ECO:0000313" key="2">
    <source>
        <dbReference type="Proteomes" id="UP000697802"/>
    </source>
</evidence>
<name>A0ABX0GFT5_9GAMM</name>
<comment type="caution">
    <text evidence="1">The sequence shown here is derived from an EMBL/GenBank/DDBJ whole genome shotgun (WGS) entry which is preliminary data.</text>
</comment>
<gene>
    <name evidence="1" type="ORF">C5471_05375</name>
</gene>
<organism evidence="1 2">
    <name type="scientific">Photorhabdus tasmaniensis</name>
    <dbReference type="NCBI Taxonomy" id="1004159"/>
    <lineage>
        <taxon>Bacteria</taxon>
        <taxon>Pseudomonadati</taxon>
        <taxon>Pseudomonadota</taxon>
        <taxon>Gammaproteobacteria</taxon>
        <taxon>Enterobacterales</taxon>
        <taxon>Morganellaceae</taxon>
        <taxon>Photorhabdus</taxon>
    </lineage>
</organism>
<reference evidence="1 2" key="1">
    <citation type="submission" date="2018-02" db="EMBL/GenBank/DDBJ databases">
        <authorList>
            <person name="Machado R.A."/>
        </authorList>
    </citation>
    <scope>NUCLEOTIDE SEQUENCE [LARGE SCALE GENOMIC DNA]</scope>
    <source>
        <strain evidence="1 2">T327</strain>
    </source>
</reference>
<dbReference type="RefSeq" id="WP_133815746.1">
    <property type="nucleotide sequence ID" value="NZ_CAWPIF010000008.1"/>
</dbReference>
<dbReference type="Pfam" id="PF10809">
    <property type="entry name" value="DUF2732"/>
    <property type="match status" value="1"/>
</dbReference>